<dbReference type="CDD" id="cd04496">
    <property type="entry name" value="SSB_OBF"/>
    <property type="match status" value="1"/>
</dbReference>
<dbReference type="InterPro" id="IPR000424">
    <property type="entry name" value="Primosome_PriB/ssb"/>
</dbReference>
<gene>
    <name evidence="3" type="ORF">EFY79_00905</name>
</gene>
<keyword evidence="4" id="KW-1185">Reference proteome</keyword>
<dbReference type="Proteomes" id="UP000267223">
    <property type="component" value="Unassembled WGS sequence"/>
</dbReference>
<dbReference type="Gene3D" id="2.40.50.140">
    <property type="entry name" value="Nucleic acid-binding proteins"/>
    <property type="match status" value="1"/>
</dbReference>
<protein>
    <recommendedName>
        <fullName evidence="2">Single-stranded DNA-binding protein</fullName>
    </recommendedName>
</protein>
<dbReference type="InterPro" id="IPR011344">
    <property type="entry name" value="ssDNA-bd"/>
</dbReference>
<dbReference type="InterPro" id="IPR012340">
    <property type="entry name" value="NA-bd_OB-fold"/>
</dbReference>
<dbReference type="PIRSF" id="PIRSF002070">
    <property type="entry name" value="SSB"/>
    <property type="match status" value="1"/>
</dbReference>
<dbReference type="OrthoDB" id="1265936at2"/>
<proteinExistence type="predicted"/>
<dbReference type="PROSITE" id="PS50935">
    <property type="entry name" value="SSB"/>
    <property type="match status" value="1"/>
</dbReference>
<name>A0A3M9NQY7_9BACT</name>
<dbReference type="GO" id="GO:0006260">
    <property type="term" value="P:DNA replication"/>
    <property type="evidence" value="ECO:0007669"/>
    <property type="project" value="InterPro"/>
</dbReference>
<evidence type="ECO:0000256" key="1">
    <source>
        <dbReference type="ARBA" id="ARBA00023125"/>
    </source>
</evidence>
<dbReference type="GO" id="GO:0003697">
    <property type="term" value="F:single-stranded DNA binding"/>
    <property type="evidence" value="ECO:0007669"/>
    <property type="project" value="InterPro"/>
</dbReference>
<dbReference type="EMBL" id="RJJR01000001">
    <property type="protein sequence ID" value="RNI39895.1"/>
    <property type="molecule type" value="Genomic_DNA"/>
</dbReference>
<comment type="caution">
    <text evidence="3">The sequence shown here is derived from an EMBL/GenBank/DDBJ whole genome shotgun (WGS) entry which is preliminary data.</text>
</comment>
<reference evidence="3 4" key="1">
    <citation type="submission" date="2018-11" db="EMBL/GenBank/DDBJ databases">
        <title>Draft genome sequence of Ferruginibacter sp. BO-59.</title>
        <authorList>
            <person name="Im W.T."/>
        </authorList>
    </citation>
    <scope>NUCLEOTIDE SEQUENCE [LARGE SCALE GENOMIC DNA]</scope>
    <source>
        <strain evidence="3 4">BO-59</strain>
    </source>
</reference>
<evidence type="ECO:0000313" key="3">
    <source>
        <dbReference type="EMBL" id="RNI39895.1"/>
    </source>
</evidence>
<dbReference type="AlphaFoldDB" id="A0A3M9NQY7"/>
<keyword evidence="1 2" id="KW-0238">DNA-binding</keyword>
<dbReference type="Pfam" id="PF00436">
    <property type="entry name" value="SSB"/>
    <property type="match status" value="1"/>
</dbReference>
<dbReference type="SUPFAM" id="SSF50249">
    <property type="entry name" value="Nucleic acid-binding proteins"/>
    <property type="match status" value="1"/>
</dbReference>
<organism evidence="3 4">
    <name type="scientific">Hanamia caeni</name>
    <dbReference type="NCBI Taxonomy" id="2294116"/>
    <lineage>
        <taxon>Bacteria</taxon>
        <taxon>Pseudomonadati</taxon>
        <taxon>Bacteroidota</taxon>
        <taxon>Chitinophagia</taxon>
        <taxon>Chitinophagales</taxon>
        <taxon>Chitinophagaceae</taxon>
        <taxon>Hanamia</taxon>
    </lineage>
</organism>
<evidence type="ECO:0000313" key="4">
    <source>
        <dbReference type="Proteomes" id="UP000267223"/>
    </source>
</evidence>
<dbReference type="RefSeq" id="WP_123118786.1">
    <property type="nucleotide sequence ID" value="NZ_RJJR01000001.1"/>
</dbReference>
<accession>A0A3M9NQY7</accession>
<evidence type="ECO:0000256" key="2">
    <source>
        <dbReference type="PIRNR" id="PIRNR002070"/>
    </source>
</evidence>
<sequence length="131" mass="15064">MELIGRITKDAVVKQIKDERKVVHFDLVVNDFYKPKNSNEGKRISTFINCTYWLNTKIAKWLTKGSIVEVTGRIYSNAYTNAEGNARASLNCHVNSIKIHSFGKKENFNLNENLGKVINMQKEEIKEDLPF</sequence>